<keyword evidence="2" id="KW-1185">Reference proteome</keyword>
<dbReference type="AlphaFoldDB" id="A0AB38R6C7"/>
<organism evidence="1 2">
    <name type="scientific">Rhodococcus qingshengii JCM 15477</name>
    <dbReference type="NCBI Taxonomy" id="1303681"/>
    <lineage>
        <taxon>Bacteria</taxon>
        <taxon>Bacillati</taxon>
        <taxon>Actinomycetota</taxon>
        <taxon>Actinomycetes</taxon>
        <taxon>Mycobacteriales</taxon>
        <taxon>Nocardiaceae</taxon>
        <taxon>Rhodococcus</taxon>
        <taxon>Rhodococcus erythropolis group</taxon>
    </lineage>
</organism>
<gene>
    <name evidence="1" type="ORF">M0639_17375</name>
</gene>
<evidence type="ECO:0000313" key="2">
    <source>
        <dbReference type="Proteomes" id="UP000831484"/>
    </source>
</evidence>
<protein>
    <submittedName>
        <fullName evidence="1">Uncharacterized protein</fullName>
    </submittedName>
</protein>
<dbReference type="Proteomes" id="UP000831484">
    <property type="component" value="Chromosome"/>
</dbReference>
<dbReference type="RefSeq" id="WP_144245800.1">
    <property type="nucleotide sequence ID" value="NZ_CP096563.1"/>
</dbReference>
<dbReference type="EMBL" id="CP096563">
    <property type="protein sequence ID" value="UPU40847.1"/>
    <property type="molecule type" value="Genomic_DNA"/>
</dbReference>
<proteinExistence type="predicted"/>
<reference evidence="2" key="1">
    <citation type="journal article" date="2022" name="Environ. Microbiol.">
        <title>Functional analysis, diversity, and distribution of carbendazim hydrolases MheI and CbmA, responsible for the initial step in carbendazim degradation.</title>
        <authorList>
            <person name="Zhang M."/>
            <person name="Bai X."/>
            <person name="Li Q."/>
            <person name="Zhang L."/>
            <person name="Zhu Q."/>
            <person name="Gao S."/>
            <person name="Ke Z."/>
            <person name="Jiang M."/>
            <person name="Hu J."/>
            <person name="Qiu J."/>
            <person name="Hong Q."/>
        </authorList>
    </citation>
    <scope>NUCLEOTIDE SEQUENCE [LARGE SCALE GENOMIC DNA]</scope>
    <source>
        <strain evidence="2">djl-6</strain>
    </source>
</reference>
<accession>A0AB38R6C7</accession>
<sequence>MAFPSNNSGDIHTSRTPGRVMKTEISELTALSQGLCVLQTTSGAGLVDYSVDTTERRLAMTAAEADGNAPITVWFELDGISECTVGQPAQFVVKRENYFVPLLSGPVTSIHPYLLVIDANAGPCIRSAPARSWICVGL</sequence>
<evidence type="ECO:0000313" key="1">
    <source>
        <dbReference type="EMBL" id="UPU40847.1"/>
    </source>
</evidence>
<name>A0AB38R6C7_RHOSG</name>